<dbReference type="Proteomes" id="UP000651475">
    <property type="component" value="Unassembled WGS sequence"/>
</dbReference>
<sequence>MKGTEVHRGRGFASKSFNPSAEADGKREDDGALGIADTDTYTYITGGIGNPKRKRSFLGKA</sequence>
<feature type="region of interest" description="Disordered" evidence="1">
    <location>
        <begin position="1"/>
        <end position="33"/>
    </location>
</feature>
<comment type="caution">
    <text evidence="2">The sequence shown here is derived from an EMBL/GenBank/DDBJ whole genome shotgun (WGS) entry which is preliminary data.</text>
</comment>
<evidence type="ECO:0000313" key="2">
    <source>
        <dbReference type="EMBL" id="MBC5632901.1"/>
    </source>
</evidence>
<keyword evidence="3" id="KW-1185">Reference proteome</keyword>
<evidence type="ECO:0000313" key="3">
    <source>
        <dbReference type="Proteomes" id="UP000651475"/>
    </source>
</evidence>
<proteinExistence type="predicted"/>
<dbReference type="EMBL" id="JACOOJ010000012">
    <property type="protein sequence ID" value="MBC5632901.1"/>
    <property type="molecule type" value="Genomic_DNA"/>
</dbReference>
<reference evidence="2 3" key="1">
    <citation type="submission" date="2020-08" db="EMBL/GenBank/DDBJ databases">
        <title>Genome public.</title>
        <authorList>
            <person name="Liu C."/>
            <person name="Sun Q."/>
        </authorList>
    </citation>
    <scope>NUCLEOTIDE SEQUENCE [LARGE SCALE GENOMIC DNA]</scope>
    <source>
        <strain evidence="2 3">NSJ-79</strain>
    </source>
</reference>
<organism evidence="2 3">
    <name type="scientific">Parabacteroides hominis</name>
    <dbReference type="NCBI Taxonomy" id="2763057"/>
    <lineage>
        <taxon>Bacteria</taxon>
        <taxon>Pseudomonadati</taxon>
        <taxon>Bacteroidota</taxon>
        <taxon>Bacteroidia</taxon>
        <taxon>Bacteroidales</taxon>
        <taxon>Tannerellaceae</taxon>
        <taxon>Parabacteroides</taxon>
    </lineage>
</organism>
<evidence type="ECO:0000256" key="1">
    <source>
        <dbReference type="SAM" id="MobiDB-lite"/>
    </source>
</evidence>
<dbReference type="RefSeq" id="WP_186929658.1">
    <property type="nucleotide sequence ID" value="NZ_JACOOJ010000012.1"/>
</dbReference>
<gene>
    <name evidence="2" type="ORF">H8S65_08990</name>
</gene>
<protein>
    <submittedName>
        <fullName evidence="2">Uncharacterized protein</fullName>
    </submittedName>
</protein>
<name>A0ABR7DNA4_9BACT</name>
<accession>A0ABR7DNA4</accession>